<dbReference type="GO" id="GO:0005789">
    <property type="term" value="C:endoplasmic reticulum membrane"/>
    <property type="evidence" value="ECO:0007669"/>
    <property type="project" value="UniProtKB-SubCell"/>
</dbReference>
<keyword evidence="9 12" id="KW-0560">Oxidoreductase</keyword>
<dbReference type="Pfam" id="PF00067">
    <property type="entry name" value="p450"/>
    <property type="match status" value="1"/>
</dbReference>
<dbReference type="GO" id="GO:0020037">
    <property type="term" value="F:heme binding"/>
    <property type="evidence" value="ECO:0007669"/>
    <property type="project" value="InterPro"/>
</dbReference>
<comment type="subcellular location">
    <subcellularLocation>
        <location evidence="3">Endoplasmic reticulum membrane</location>
    </subcellularLocation>
    <subcellularLocation>
        <location evidence="2">Microsome membrane</location>
    </subcellularLocation>
</comment>
<comment type="cofactor">
    <cofactor evidence="1">
        <name>heme</name>
        <dbReference type="ChEBI" id="CHEBI:30413"/>
    </cofactor>
</comment>
<evidence type="ECO:0000256" key="1">
    <source>
        <dbReference type="ARBA" id="ARBA00001971"/>
    </source>
</evidence>
<keyword evidence="7" id="KW-0256">Endoplasmic reticulum</keyword>
<keyword evidence="5 12" id="KW-0349">Heme</keyword>
<keyword evidence="11" id="KW-0472">Membrane</keyword>
<dbReference type="InterPro" id="IPR050196">
    <property type="entry name" value="Cytochrome_P450_Monoox"/>
</dbReference>
<dbReference type="GO" id="GO:0005506">
    <property type="term" value="F:iron ion binding"/>
    <property type="evidence" value="ECO:0007669"/>
    <property type="project" value="InterPro"/>
</dbReference>
<keyword evidence="12" id="KW-0503">Monooxygenase</keyword>
<keyword evidence="6 12" id="KW-0479">Metal-binding</keyword>
<evidence type="ECO:0008006" key="15">
    <source>
        <dbReference type="Google" id="ProtNLM"/>
    </source>
</evidence>
<evidence type="ECO:0000256" key="7">
    <source>
        <dbReference type="ARBA" id="ARBA00022824"/>
    </source>
</evidence>
<dbReference type="AlphaFoldDB" id="A0A8J2PD88"/>
<dbReference type="InterPro" id="IPR001128">
    <property type="entry name" value="Cyt_P450"/>
</dbReference>
<comment type="similarity">
    <text evidence="4 12">Belongs to the cytochrome P450 family.</text>
</comment>
<sequence>MCIKESLRLYPSVPFFSRTLTTDLVLDDEYTVPAGTNACLVTSIIHRNEEIFPDSETFNPDRFLQENSATRHPFAYIPFSAGPRNCIGQKFAMMEEKVNSSFMKDHWLKKQNLKNKFQVKEPPCA</sequence>
<protein>
    <recommendedName>
        <fullName evidence="15">Cytochrome P450</fullName>
    </recommendedName>
</protein>
<comment type="caution">
    <text evidence="13">The sequence shown here is derived from an EMBL/GenBank/DDBJ whole genome shotgun (WGS) entry which is preliminary data.</text>
</comment>
<evidence type="ECO:0000256" key="11">
    <source>
        <dbReference type="ARBA" id="ARBA00023136"/>
    </source>
</evidence>
<feature type="non-terminal residue" evidence="13">
    <location>
        <position position="1"/>
    </location>
</feature>
<dbReference type="PANTHER" id="PTHR24291:SF189">
    <property type="entry name" value="CYTOCHROME P450 4C3-RELATED"/>
    <property type="match status" value="1"/>
</dbReference>
<evidence type="ECO:0000256" key="4">
    <source>
        <dbReference type="ARBA" id="ARBA00010617"/>
    </source>
</evidence>
<dbReference type="GO" id="GO:0004497">
    <property type="term" value="F:monooxygenase activity"/>
    <property type="evidence" value="ECO:0007669"/>
    <property type="project" value="UniProtKB-KW"/>
</dbReference>
<proteinExistence type="inferred from homology"/>
<dbReference type="PROSITE" id="PS00086">
    <property type="entry name" value="CYTOCHROME_P450"/>
    <property type="match status" value="1"/>
</dbReference>
<keyword evidence="10 12" id="KW-0408">Iron</keyword>
<evidence type="ECO:0000256" key="2">
    <source>
        <dbReference type="ARBA" id="ARBA00004524"/>
    </source>
</evidence>
<gene>
    <name evidence="13" type="ORF">AFUS01_LOCUS21246</name>
</gene>
<evidence type="ECO:0000256" key="6">
    <source>
        <dbReference type="ARBA" id="ARBA00022723"/>
    </source>
</evidence>
<accession>A0A8J2PD88</accession>
<keyword evidence="8" id="KW-0492">Microsome</keyword>
<organism evidence="13 14">
    <name type="scientific">Allacma fusca</name>
    <dbReference type="NCBI Taxonomy" id="39272"/>
    <lineage>
        <taxon>Eukaryota</taxon>
        <taxon>Metazoa</taxon>
        <taxon>Ecdysozoa</taxon>
        <taxon>Arthropoda</taxon>
        <taxon>Hexapoda</taxon>
        <taxon>Collembola</taxon>
        <taxon>Symphypleona</taxon>
        <taxon>Sminthuridae</taxon>
        <taxon>Allacma</taxon>
    </lineage>
</organism>
<evidence type="ECO:0000256" key="9">
    <source>
        <dbReference type="ARBA" id="ARBA00023002"/>
    </source>
</evidence>
<evidence type="ECO:0000256" key="5">
    <source>
        <dbReference type="ARBA" id="ARBA00022617"/>
    </source>
</evidence>
<keyword evidence="14" id="KW-1185">Reference proteome</keyword>
<evidence type="ECO:0000313" key="14">
    <source>
        <dbReference type="Proteomes" id="UP000708208"/>
    </source>
</evidence>
<evidence type="ECO:0000256" key="10">
    <source>
        <dbReference type="ARBA" id="ARBA00023004"/>
    </source>
</evidence>
<dbReference type="GO" id="GO:0016705">
    <property type="term" value="F:oxidoreductase activity, acting on paired donors, with incorporation or reduction of molecular oxygen"/>
    <property type="evidence" value="ECO:0007669"/>
    <property type="project" value="InterPro"/>
</dbReference>
<reference evidence="13" key="1">
    <citation type="submission" date="2021-06" db="EMBL/GenBank/DDBJ databases">
        <authorList>
            <person name="Hodson N. C."/>
            <person name="Mongue J. A."/>
            <person name="Jaron S. K."/>
        </authorList>
    </citation>
    <scope>NUCLEOTIDE SEQUENCE</scope>
</reference>
<evidence type="ECO:0000256" key="12">
    <source>
        <dbReference type="RuleBase" id="RU000461"/>
    </source>
</evidence>
<dbReference type="OrthoDB" id="1470350at2759"/>
<evidence type="ECO:0000256" key="8">
    <source>
        <dbReference type="ARBA" id="ARBA00022848"/>
    </source>
</evidence>
<name>A0A8J2PD88_9HEXA</name>
<evidence type="ECO:0000313" key="13">
    <source>
        <dbReference type="EMBL" id="CAG7732756.1"/>
    </source>
</evidence>
<evidence type="ECO:0000256" key="3">
    <source>
        <dbReference type="ARBA" id="ARBA00004586"/>
    </source>
</evidence>
<dbReference type="InterPro" id="IPR017972">
    <property type="entry name" value="Cyt_P450_CS"/>
</dbReference>
<dbReference type="PANTHER" id="PTHR24291">
    <property type="entry name" value="CYTOCHROME P450 FAMILY 4"/>
    <property type="match status" value="1"/>
</dbReference>
<dbReference type="EMBL" id="CAJVCH010236823">
    <property type="protein sequence ID" value="CAG7732756.1"/>
    <property type="molecule type" value="Genomic_DNA"/>
</dbReference>
<dbReference type="Proteomes" id="UP000708208">
    <property type="component" value="Unassembled WGS sequence"/>
</dbReference>